<sequence length="434" mass="46889">MVNVNPPTPDYCWEGRLGTVIGLLLVLYFFMTLRIKAIYGFTYSLSSPRGLSGLCVTLATAMLTYLHGYMELYRMVSASRAVGEQRDGGHGCRGGPALGDSEGVDSTPQKGGELAKAATEVCKASVCFVMRMMLVTVLWLVKGSFVLVYFEFARQLPRPTRWLLFGTTGLLLGSYIGLWIATGVELNSSLEFEGYSPTAGAGVVLFTPPNTWSTWTVSQDVLKGNHHELPTYLIVELVITSLNAGTDLMILGLVCAIFRHLNLARGRGSFRAASMLIVLSSLSIIIAAVRLIIMLSGMRQINFRLAFDSLTEFEAFIAGCAACIPAMRVLARGSGSKATFGFPAGWATFGSRISRGGSVRSMRSAKTAGTDTTDTEACLVEKDEQQQQQHRSTKSVGKLIVQPLPMNHGYGVGIPQGWIDIPVENSYVHATAAG</sequence>
<dbReference type="Proteomes" id="UP000326924">
    <property type="component" value="Unassembled WGS sequence"/>
</dbReference>
<feature type="transmembrane region" description="Helical" evidence="1">
    <location>
        <begin position="20"/>
        <end position="39"/>
    </location>
</feature>
<feature type="transmembrane region" description="Helical" evidence="1">
    <location>
        <begin position="51"/>
        <end position="70"/>
    </location>
</feature>
<reference evidence="2 3" key="1">
    <citation type="submission" date="2019-09" db="EMBL/GenBank/DDBJ databases">
        <title>Draft genome of the ectomycorrhizal ascomycete Sphaerosporella brunnea.</title>
        <authorList>
            <consortium name="DOE Joint Genome Institute"/>
            <person name="Benucci G.M."/>
            <person name="Marozzi G."/>
            <person name="Antonielli L."/>
            <person name="Sanchez S."/>
            <person name="Marco P."/>
            <person name="Wang X."/>
            <person name="Falini L.B."/>
            <person name="Barry K."/>
            <person name="Haridas S."/>
            <person name="Lipzen A."/>
            <person name="Labutti K."/>
            <person name="Grigoriev I.V."/>
            <person name="Murat C."/>
            <person name="Martin F."/>
            <person name="Albertini E."/>
            <person name="Donnini D."/>
            <person name="Bonito G."/>
        </authorList>
    </citation>
    <scope>NUCLEOTIDE SEQUENCE [LARGE SCALE GENOMIC DNA]</scope>
    <source>
        <strain evidence="2 3">Sb_GMNB300</strain>
    </source>
</reference>
<evidence type="ECO:0000256" key="1">
    <source>
        <dbReference type="SAM" id="Phobius"/>
    </source>
</evidence>
<dbReference type="OrthoDB" id="5372266at2759"/>
<comment type="caution">
    <text evidence="2">The sequence shown here is derived from an EMBL/GenBank/DDBJ whole genome shotgun (WGS) entry which is preliminary data.</text>
</comment>
<dbReference type="InParanoid" id="A0A5J5EWL5"/>
<feature type="transmembrane region" description="Helical" evidence="1">
    <location>
        <begin position="232"/>
        <end position="258"/>
    </location>
</feature>
<feature type="transmembrane region" description="Helical" evidence="1">
    <location>
        <begin position="128"/>
        <end position="150"/>
    </location>
</feature>
<keyword evidence="3" id="KW-1185">Reference proteome</keyword>
<keyword evidence="1" id="KW-0812">Transmembrane</keyword>
<gene>
    <name evidence="2" type="ORF">FN846DRAFT_890450</name>
</gene>
<proteinExistence type="predicted"/>
<protein>
    <recommendedName>
        <fullName evidence="4">Integral membrane protein</fullName>
    </recommendedName>
</protein>
<keyword evidence="1" id="KW-1133">Transmembrane helix</keyword>
<accession>A0A5J5EWL5</accession>
<keyword evidence="1" id="KW-0472">Membrane</keyword>
<name>A0A5J5EWL5_9PEZI</name>
<evidence type="ECO:0008006" key="4">
    <source>
        <dbReference type="Google" id="ProtNLM"/>
    </source>
</evidence>
<dbReference type="EMBL" id="VXIS01000097">
    <property type="protein sequence ID" value="KAA8905674.1"/>
    <property type="molecule type" value="Genomic_DNA"/>
</dbReference>
<evidence type="ECO:0000313" key="3">
    <source>
        <dbReference type="Proteomes" id="UP000326924"/>
    </source>
</evidence>
<organism evidence="2 3">
    <name type="scientific">Sphaerosporella brunnea</name>
    <dbReference type="NCBI Taxonomy" id="1250544"/>
    <lineage>
        <taxon>Eukaryota</taxon>
        <taxon>Fungi</taxon>
        <taxon>Dikarya</taxon>
        <taxon>Ascomycota</taxon>
        <taxon>Pezizomycotina</taxon>
        <taxon>Pezizomycetes</taxon>
        <taxon>Pezizales</taxon>
        <taxon>Pyronemataceae</taxon>
        <taxon>Sphaerosporella</taxon>
    </lineage>
</organism>
<feature type="transmembrane region" description="Helical" evidence="1">
    <location>
        <begin position="270"/>
        <end position="293"/>
    </location>
</feature>
<evidence type="ECO:0000313" key="2">
    <source>
        <dbReference type="EMBL" id="KAA8905674.1"/>
    </source>
</evidence>
<feature type="transmembrane region" description="Helical" evidence="1">
    <location>
        <begin position="162"/>
        <end position="181"/>
    </location>
</feature>
<dbReference type="AlphaFoldDB" id="A0A5J5EWL5"/>